<reference evidence="2 3" key="1">
    <citation type="submission" date="2016-10" db="EMBL/GenBank/DDBJ databases">
        <authorList>
            <person name="Varghese N."/>
            <person name="Submissions S."/>
        </authorList>
    </citation>
    <scope>NUCLEOTIDE SEQUENCE [LARGE SCALE GENOMIC DNA]</scope>
    <source>
        <strain evidence="2 3">CDM_1</strain>
    </source>
</reference>
<dbReference type="RefSeq" id="WP_149782400.1">
    <property type="nucleotide sequence ID" value="NZ_FMZP01000023.1"/>
</dbReference>
<feature type="domain" description="DUF7511" evidence="1">
    <location>
        <begin position="29"/>
        <end position="73"/>
    </location>
</feature>
<proteinExistence type="predicted"/>
<sequence>MTNTDPFQWKTDPTIHFTAPHANQRRDDIDHFVVEHENRPDDLSFVPRDPDGDVPTQWITINADDALSLENWR</sequence>
<protein>
    <recommendedName>
        <fullName evidence="1">DUF7511 domain-containing protein</fullName>
    </recommendedName>
</protein>
<evidence type="ECO:0000259" key="1">
    <source>
        <dbReference type="Pfam" id="PF24351"/>
    </source>
</evidence>
<gene>
    <name evidence="2" type="ORF">SAMN05192552_102311</name>
</gene>
<dbReference type="Proteomes" id="UP000324021">
    <property type="component" value="Unassembled WGS sequence"/>
</dbReference>
<organism evidence="2 3">
    <name type="scientific">Natrinema hispanicum</name>
    <dbReference type="NCBI Taxonomy" id="392421"/>
    <lineage>
        <taxon>Archaea</taxon>
        <taxon>Methanobacteriati</taxon>
        <taxon>Methanobacteriota</taxon>
        <taxon>Stenosarchaea group</taxon>
        <taxon>Halobacteria</taxon>
        <taxon>Halobacteriales</taxon>
        <taxon>Natrialbaceae</taxon>
        <taxon>Natrinema</taxon>
    </lineage>
</organism>
<evidence type="ECO:0000313" key="3">
    <source>
        <dbReference type="Proteomes" id="UP000324021"/>
    </source>
</evidence>
<name>A0A1G6USF7_9EURY</name>
<evidence type="ECO:0000313" key="2">
    <source>
        <dbReference type="EMBL" id="SDD43485.1"/>
    </source>
</evidence>
<dbReference type="AlphaFoldDB" id="A0A1G6USF7"/>
<dbReference type="InterPro" id="IPR055933">
    <property type="entry name" value="DUF7511"/>
</dbReference>
<dbReference type="Pfam" id="PF24351">
    <property type="entry name" value="DUF7511"/>
    <property type="match status" value="1"/>
</dbReference>
<accession>A0A1G6USF7</accession>
<dbReference type="EMBL" id="FMZP01000023">
    <property type="protein sequence ID" value="SDD43485.1"/>
    <property type="molecule type" value="Genomic_DNA"/>
</dbReference>